<reference evidence="1 2" key="1">
    <citation type="submission" date="2019-07" db="EMBL/GenBank/DDBJ databases">
        <title>Complete Genome Sequence and Methylome Analysis of Nocardia otitidis-caviarum NEB252.</title>
        <authorList>
            <person name="Fomenkov A."/>
            <person name="Anton B.P."/>
            <person name="Vincze T."/>
            <person name="Roberts R.J."/>
        </authorList>
    </citation>
    <scope>NUCLEOTIDE SEQUENCE [LARGE SCALE GENOMIC DNA]</scope>
    <source>
        <strain evidence="1 2">NEB252</strain>
    </source>
</reference>
<evidence type="ECO:0000313" key="1">
    <source>
        <dbReference type="EMBL" id="QDP82818.1"/>
    </source>
</evidence>
<dbReference type="Proteomes" id="UP000317039">
    <property type="component" value="Chromosome"/>
</dbReference>
<evidence type="ECO:0000313" key="2">
    <source>
        <dbReference type="Proteomes" id="UP000317039"/>
    </source>
</evidence>
<proteinExistence type="predicted"/>
<accession>A0A516NVA3</accession>
<protein>
    <recommendedName>
        <fullName evidence="3">PRC-barrel domain containing protein</fullName>
    </recommendedName>
</protein>
<gene>
    <name evidence="1" type="ORF">FOH10_32965</name>
</gene>
<dbReference type="KEGG" id="nod:FOH10_32965"/>
<name>A0A516NVA3_9NOCA</name>
<dbReference type="EMBL" id="CP041695">
    <property type="protein sequence ID" value="QDP82818.1"/>
    <property type="molecule type" value="Genomic_DNA"/>
</dbReference>
<sequence length="106" mass="11931">MRARDLLGSQIRDPDGRNGVVLDIRARPAADGAGLTIAGLVIGRHRIRLFGYDRRAETGPALFRWLTRRIHRSTRYADLDDVDLQPDNLTLRVPWHTLAAPHEVDG</sequence>
<dbReference type="RefSeq" id="WP_143983554.1">
    <property type="nucleotide sequence ID" value="NZ_CP041695.1"/>
</dbReference>
<organism evidence="1 2">
    <name type="scientific">Nocardia otitidiscaviarum</name>
    <dbReference type="NCBI Taxonomy" id="1823"/>
    <lineage>
        <taxon>Bacteria</taxon>
        <taxon>Bacillati</taxon>
        <taxon>Actinomycetota</taxon>
        <taxon>Actinomycetes</taxon>
        <taxon>Mycobacteriales</taxon>
        <taxon>Nocardiaceae</taxon>
        <taxon>Nocardia</taxon>
    </lineage>
</organism>
<evidence type="ECO:0008006" key="3">
    <source>
        <dbReference type="Google" id="ProtNLM"/>
    </source>
</evidence>
<dbReference type="GeneID" id="80337167"/>
<dbReference type="AlphaFoldDB" id="A0A516NVA3"/>